<dbReference type="PANTHER" id="PTHR46224">
    <property type="entry name" value="ANKYRIN REPEAT FAMILY PROTEIN"/>
    <property type="match status" value="1"/>
</dbReference>
<keyword evidence="7" id="KW-1185">Reference proteome</keyword>
<reference evidence="2 5" key="1">
    <citation type="journal article" date="2012" name="J. Bacteriol.">
        <title>Genome sequence of Pectobacterium sp. strain SCC3193.</title>
        <authorList>
            <person name="Koskinen J.P."/>
            <person name="Laine P."/>
            <person name="Niemi O."/>
            <person name="Nykyri J."/>
            <person name="Harjunpaa H."/>
            <person name="Auvinen P."/>
            <person name="Paulin L."/>
            <person name="Pirhonen M."/>
            <person name="Palva T."/>
            <person name="Holm L."/>
        </authorList>
    </citation>
    <scope>NUCLEOTIDE SEQUENCE [LARGE SCALE GENOMIC DNA]</scope>
    <source>
        <strain evidence="2 5">SCC3193</strain>
    </source>
</reference>
<reference evidence="4 6" key="3">
    <citation type="journal article" date="2018" name="BMC Genomics">
        <title>High genomic variability in the plant pathogenic bacterium Pectobacterium parmentieri deciphered from de novo assembled complete genomes.</title>
        <authorList>
            <person name="Zoledowska S."/>
            <person name="Motyka-Pomagruk A."/>
            <person name="Sledz W."/>
            <person name="Mengoni A."/>
            <person name="Lojkowska E."/>
        </authorList>
    </citation>
    <scope>NUCLEOTIDE SEQUENCE [LARGE SCALE GENOMIC DNA]</scope>
    <source>
        <strain evidence="4 6">IFB5626</strain>
    </source>
</reference>
<evidence type="ECO:0000313" key="4">
    <source>
        <dbReference type="EMBL" id="RKO79118.1"/>
    </source>
</evidence>
<accession>A0A0H3I5H0</accession>
<evidence type="ECO:0000313" key="6">
    <source>
        <dbReference type="Proteomes" id="UP000269665"/>
    </source>
</evidence>
<dbReference type="InterPro" id="IPR051616">
    <property type="entry name" value="Cul2-RING_E3_ligase_SR"/>
</dbReference>
<dbReference type="EMBL" id="CP003415">
    <property type="protein sequence ID" value="AFI90494.1"/>
    <property type="molecule type" value="Genomic_DNA"/>
</dbReference>
<proteinExistence type="predicted"/>
<dbReference type="SMART" id="SM00248">
    <property type="entry name" value="ANK"/>
    <property type="match status" value="3"/>
</dbReference>
<evidence type="ECO:0000256" key="1">
    <source>
        <dbReference type="PROSITE-ProRule" id="PRU00023"/>
    </source>
</evidence>
<sequence>MKKYPAENFFSGTQLSLAQAIEKNDESEVKKLSAHTDLNRPGAQDMTLLFFAMQNSYDKQAKHLSIVSYLVSAGASPLQKVPSMRSVAEATAKSDDPIFIAALIDGGMSPNVEIEGTPIIFSSASEHSQKVMAYLVSKGADVNRKDSLGQTVLIESLSGFQLDSVIWLLNHGADPRVITDNGWGFNNMLSKIIERQSNAKNSAKLEQIKNLAINKGMTWPPSDY</sequence>
<dbReference type="AlphaFoldDB" id="A0A0H3I5H0"/>
<dbReference type="InterPro" id="IPR002110">
    <property type="entry name" value="Ankyrin_rpt"/>
</dbReference>
<dbReference type="HOGENOM" id="CLU_077369_0_0_6"/>
<dbReference type="Proteomes" id="UP000269665">
    <property type="component" value="Unassembled WGS sequence"/>
</dbReference>
<dbReference type="Proteomes" id="UP001194579">
    <property type="component" value="Unassembled WGS sequence"/>
</dbReference>
<dbReference type="EMBL" id="PSZG01000001">
    <property type="protein sequence ID" value="RKO79118.1"/>
    <property type="molecule type" value="Genomic_DNA"/>
</dbReference>
<dbReference type="Pfam" id="PF12796">
    <property type="entry name" value="Ank_2"/>
    <property type="match status" value="1"/>
</dbReference>
<reference evidence="3" key="5">
    <citation type="submission" date="2024-05" db="EMBL/GenBank/DDBJ databases">
        <title>Identification of Pectobacterium versatile causing blackleg of potato from New York State with a whole genome sequencing approach.</title>
        <authorList>
            <person name="Ma X."/>
            <person name="Swingle B."/>
        </authorList>
    </citation>
    <scope>NUCLEOTIDE SEQUENCE</scope>
    <source>
        <strain evidence="3">NY1588A</strain>
    </source>
</reference>
<evidence type="ECO:0000313" key="3">
    <source>
        <dbReference type="EMBL" id="MBI0557309.1"/>
    </source>
</evidence>
<dbReference type="KEGG" id="pec:W5S_2406"/>
<reference evidence="7" key="4">
    <citation type="submission" date="2023-07" db="EMBL/GenBank/DDBJ databases">
        <title>Identification of Pectobacterium versatile causing blackleg of potato from New York State with a whole genome sequencing approach.</title>
        <authorList>
            <person name="Ma X."/>
            <person name="Swingle B."/>
        </authorList>
    </citation>
    <scope>NUCLEOTIDE SEQUENCE [LARGE SCALE GENOMIC DNA]</scope>
    <source>
        <strain evidence="7">NY1588A</strain>
    </source>
</reference>
<feature type="repeat" description="ANK" evidence="1">
    <location>
        <begin position="114"/>
        <end position="147"/>
    </location>
</feature>
<dbReference type="InterPro" id="IPR036770">
    <property type="entry name" value="Ankyrin_rpt-contain_sf"/>
</dbReference>
<dbReference type="EMBL" id="WABS01000079">
    <property type="protein sequence ID" value="MBI0557309.1"/>
    <property type="molecule type" value="Genomic_DNA"/>
</dbReference>
<reference evidence="2" key="2">
    <citation type="submission" date="2012-03" db="EMBL/GenBank/DDBJ databases">
        <authorList>
            <person name="Koskinen P."/>
            <person name="Laine P."/>
            <person name="Niemi O."/>
            <person name="Nykyri J."/>
            <person name="Harjunpaa H."/>
            <person name="Auvinen P."/>
            <person name="Paulin L."/>
            <person name="Pirhonen M."/>
            <person name="Palva T."/>
            <person name="Holm L."/>
        </authorList>
    </citation>
    <scope>NUCLEOTIDE SEQUENCE</scope>
    <source>
        <strain evidence="2">SCC3193</strain>
    </source>
</reference>
<evidence type="ECO:0000313" key="5">
    <source>
        <dbReference type="Proteomes" id="UP000008044"/>
    </source>
</evidence>
<dbReference type="OrthoDB" id="9812708at2"/>
<protein>
    <submittedName>
        <fullName evidence="3">Ankyrin repeat domain-containing protein</fullName>
    </submittedName>
    <submittedName>
        <fullName evidence="2">Fibronectin type 3 and ankyrin repeat domains 1 protein</fullName>
    </submittedName>
</protein>
<dbReference type="PATRIC" id="fig|1166016.3.peg.2427"/>
<evidence type="ECO:0000313" key="2">
    <source>
        <dbReference type="EMBL" id="AFI90494.1"/>
    </source>
</evidence>
<gene>
    <name evidence="2" type="ordered locus">W5S_2406</name>
    <name evidence="4" type="ORF">C5E00_06520</name>
    <name evidence="3" type="ORF">F6Q06_22910</name>
</gene>
<dbReference type="eggNOG" id="COG0666">
    <property type="taxonomic scope" value="Bacteria"/>
</dbReference>
<name>A0A0H3I5H0_PECPM</name>
<dbReference type="Gene3D" id="1.25.40.20">
    <property type="entry name" value="Ankyrin repeat-containing domain"/>
    <property type="match status" value="1"/>
</dbReference>
<evidence type="ECO:0000313" key="7">
    <source>
        <dbReference type="Proteomes" id="UP001194579"/>
    </source>
</evidence>
<organism evidence="2 5">
    <name type="scientific">Pectobacterium parmentieri</name>
    <dbReference type="NCBI Taxonomy" id="1905730"/>
    <lineage>
        <taxon>Bacteria</taxon>
        <taxon>Pseudomonadati</taxon>
        <taxon>Pseudomonadota</taxon>
        <taxon>Gammaproteobacteria</taxon>
        <taxon>Enterobacterales</taxon>
        <taxon>Pectobacteriaceae</taxon>
        <taxon>Pectobacterium</taxon>
    </lineage>
</organism>
<dbReference type="RefSeq" id="WP_014700068.1">
    <property type="nucleotide sequence ID" value="NC_017845.1"/>
</dbReference>
<dbReference type="PROSITE" id="PS50088">
    <property type="entry name" value="ANK_REPEAT"/>
    <property type="match status" value="1"/>
</dbReference>
<dbReference type="SUPFAM" id="SSF48403">
    <property type="entry name" value="Ankyrin repeat"/>
    <property type="match status" value="1"/>
</dbReference>
<dbReference type="STRING" id="1905730.W5S_2406"/>
<keyword evidence="1" id="KW-0040">ANK repeat</keyword>
<dbReference type="KEGG" id="ppar:A8F97_06490"/>
<dbReference type="Proteomes" id="UP000008044">
    <property type="component" value="Chromosome"/>
</dbReference>